<sequence>MESAKMGTLPGTSEIVESTEELDSQYKVDEKDVNLCMQELGNRYSIEDDINRLFQQIDIKTKARRLGQSHEIGRDPLRKSAQKRPMRVSSSHSSGIGIAEPVSLKQALRGLCISQASEMAAMKRLSKPPSSPGVSEAGTIKRLYRAVVVEANGAGIPTKEGKGNLMEISLVPERGMSRFSDMTPESMQMPNADLSNHSAQPSTPSAGGMMPDAMMTRLPSQDQIVPLQTDVGSEMSKAEVRKLKSADSSITNASEKVLEVDAAASTSVDVPSRTSMPDGGQKGKSHSLSSTSSSSNASRVSKWASNSQSLMKPVFRNKNSIKTKTKQDSSSASSSSNPCNEKLDDDLGPSTSNVDNQTQSCAVKPDRKQNEKASSASSSMNVSIEANSSTLDTGSSKPGFSLNCSNRSKSLVTKTDERSRSREKGEFSQSSKSSIGDYSTSTSNSEESNVCGPSRSGKRPHMSKDLRWEAIHSVQKQQGNLSLRHFKMLRRLGCGDIGTVYLAELTSTNCLFALKVMDNDFLVSRKKMPRAQTEKEILQMLDHPFLPTLYAHIATDKLSCLVMEYCPGGDLHVLRQKQPSRSFSEQASSCIDPFCLQPSWQVPCFTPRLISAAAKARKIKADLAAQVSPLPQLVVEPTSARSNSFVGTHEYLAPEIIKGEGHGSAVDWWTFGIFLFELLYGKTPFKGSGNEETLSNVVSRSLKFPNSPIVSFHARDLIRGLLIKDPENRLGSVKGAAEIKQHPFFEGLNWALIRCAVPPELPKFSDIESAATAAQKKESAKCNELETTGGEYVHVKAPSPKCLEPNPMDQFTQILHTHSHRLTAQPGRMRVAQSRLLTPPNLQCCHSSHSISLNPPFLVLLPPNQYPSLKNQTFPPIPHKPTSSFPFGSLIRASMASSTTPSTATETETKPFSVLFVCLGNICRSPAAEGVFRDLVKKRGFDSKFNIDSAGTIDYHEGNEADPRMRAASKRRGIEITSISRPIRLSDFRDFDLILAMDRQNREDILEAFNRWKFRETLPDDAHKKVLDLLEDACESLLDSILAENKHILDS</sequence>
<dbReference type="InterPro" id="IPR017867">
    <property type="entry name" value="Tyr_phospatase_low_mol_wt"/>
</dbReference>
<name>A0AAW0JN15_QUESU</name>
<evidence type="ECO:0000256" key="7">
    <source>
        <dbReference type="ARBA" id="ARBA00022840"/>
    </source>
</evidence>
<comment type="catalytic activity">
    <reaction evidence="8">
        <text>L-threonyl-[protein] + ATP = O-phospho-L-threonyl-[protein] + ADP + H(+)</text>
        <dbReference type="Rhea" id="RHEA:46608"/>
        <dbReference type="Rhea" id="RHEA-COMP:11060"/>
        <dbReference type="Rhea" id="RHEA-COMP:11605"/>
        <dbReference type="ChEBI" id="CHEBI:15378"/>
        <dbReference type="ChEBI" id="CHEBI:30013"/>
        <dbReference type="ChEBI" id="CHEBI:30616"/>
        <dbReference type="ChEBI" id="CHEBI:61977"/>
        <dbReference type="ChEBI" id="CHEBI:456216"/>
        <dbReference type="EC" id="2.7.11.1"/>
    </reaction>
</comment>
<keyword evidence="2" id="KW-0723">Serine/threonine-protein kinase</keyword>
<evidence type="ECO:0000256" key="6">
    <source>
        <dbReference type="ARBA" id="ARBA00022801"/>
    </source>
</evidence>
<comment type="catalytic activity">
    <reaction evidence="9">
        <text>L-seryl-[protein] + ATP = O-phospho-L-seryl-[protein] + ADP + H(+)</text>
        <dbReference type="Rhea" id="RHEA:17989"/>
        <dbReference type="Rhea" id="RHEA-COMP:9863"/>
        <dbReference type="Rhea" id="RHEA-COMP:11604"/>
        <dbReference type="ChEBI" id="CHEBI:15378"/>
        <dbReference type="ChEBI" id="CHEBI:29999"/>
        <dbReference type="ChEBI" id="CHEBI:30616"/>
        <dbReference type="ChEBI" id="CHEBI:83421"/>
        <dbReference type="ChEBI" id="CHEBI:456216"/>
        <dbReference type="EC" id="2.7.11.1"/>
    </reaction>
</comment>
<dbReference type="GO" id="GO:0004725">
    <property type="term" value="F:protein tyrosine phosphatase activity"/>
    <property type="evidence" value="ECO:0007669"/>
    <property type="project" value="InterPro"/>
</dbReference>
<keyword evidence="7" id="KW-0067">ATP-binding</keyword>
<dbReference type="FunFam" id="1.10.510.10:FF:000020">
    <property type="entry name" value="serine/threonine-protein kinase D6PK-like"/>
    <property type="match status" value="1"/>
</dbReference>
<reference evidence="13 14" key="1">
    <citation type="journal article" date="2018" name="Sci. Data">
        <title>The draft genome sequence of cork oak.</title>
        <authorList>
            <person name="Ramos A.M."/>
            <person name="Usie A."/>
            <person name="Barbosa P."/>
            <person name="Barros P.M."/>
            <person name="Capote T."/>
            <person name="Chaves I."/>
            <person name="Simoes F."/>
            <person name="Abreu I."/>
            <person name="Carrasquinho I."/>
            <person name="Faro C."/>
            <person name="Guimaraes J.B."/>
            <person name="Mendonca D."/>
            <person name="Nobrega F."/>
            <person name="Rodrigues L."/>
            <person name="Saibo N.J.M."/>
            <person name="Varela M.C."/>
            <person name="Egas C."/>
            <person name="Matos J."/>
            <person name="Miguel C.M."/>
            <person name="Oliveira M.M."/>
            <person name="Ricardo C.P."/>
            <person name="Goncalves S."/>
        </authorList>
    </citation>
    <scope>NUCLEOTIDE SEQUENCE [LARGE SCALE GENOMIC DNA]</scope>
    <source>
        <strain evidence="14">cv. HL8</strain>
    </source>
</reference>
<evidence type="ECO:0000256" key="4">
    <source>
        <dbReference type="ARBA" id="ARBA00022741"/>
    </source>
</evidence>
<evidence type="ECO:0000256" key="2">
    <source>
        <dbReference type="ARBA" id="ARBA00022527"/>
    </source>
</evidence>
<feature type="region of interest" description="Disordered" evidence="11">
    <location>
        <begin position="189"/>
        <end position="214"/>
    </location>
</feature>
<evidence type="ECO:0000256" key="3">
    <source>
        <dbReference type="ARBA" id="ARBA00022679"/>
    </source>
</evidence>
<feature type="region of interest" description="Disordered" evidence="11">
    <location>
        <begin position="1"/>
        <end position="22"/>
    </location>
</feature>
<dbReference type="SUPFAM" id="SSF52788">
    <property type="entry name" value="Phosphotyrosine protein phosphatases I"/>
    <property type="match status" value="1"/>
</dbReference>
<dbReference type="Gene3D" id="3.30.200.20">
    <property type="entry name" value="Phosphorylase Kinase, domain 1"/>
    <property type="match status" value="1"/>
</dbReference>
<dbReference type="Proteomes" id="UP000237347">
    <property type="component" value="Unassembled WGS sequence"/>
</dbReference>
<evidence type="ECO:0000313" key="13">
    <source>
        <dbReference type="EMBL" id="KAK7827546.1"/>
    </source>
</evidence>
<keyword evidence="5 13" id="KW-0418">Kinase</keyword>
<dbReference type="PRINTS" id="PR00719">
    <property type="entry name" value="LMWPTPASE"/>
</dbReference>
<evidence type="ECO:0000256" key="11">
    <source>
        <dbReference type="SAM" id="MobiDB-lite"/>
    </source>
</evidence>
<keyword evidence="6" id="KW-0378">Hydrolase</keyword>
<protein>
    <submittedName>
        <fullName evidence="13">Serine/threonine-protein kinase kipk2</fullName>
    </submittedName>
</protein>
<dbReference type="InterPro" id="IPR000719">
    <property type="entry name" value="Prot_kinase_dom"/>
</dbReference>
<proteinExistence type="inferred from homology"/>
<keyword evidence="4" id="KW-0547">Nucleotide-binding</keyword>
<dbReference type="AlphaFoldDB" id="A0AAW0JN15"/>
<dbReference type="GO" id="GO:0004674">
    <property type="term" value="F:protein serine/threonine kinase activity"/>
    <property type="evidence" value="ECO:0007669"/>
    <property type="project" value="UniProtKB-KW"/>
</dbReference>
<dbReference type="FunFam" id="3.30.200.20:FF:000032">
    <property type="entry name" value="Serine/threonine-protein kinase D6PK-like"/>
    <property type="match status" value="1"/>
</dbReference>
<dbReference type="InterPro" id="IPR011009">
    <property type="entry name" value="Kinase-like_dom_sf"/>
</dbReference>
<evidence type="ECO:0000256" key="10">
    <source>
        <dbReference type="PIRSR" id="PIRSR617867-1"/>
    </source>
</evidence>
<dbReference type="EMBL" id="PKMF04000521">
    <property type="protein sequence ID" value="KAK7827546.1"/>
    <property type="molecule type" value="Genomic_DNA"/>
</dbReference>
<feature type="compositionally biased region" description="Polar residues" evidence="11">
    <location>
        <begin position="427"/>
        <end position="438"/>
    </location>
</feature>
<feature type="compositionally biased region" description="Polar residues" evidence="11">
    <location>
        <begin position="349"/>
        <end position="361"/>
    </location>
</feature>
<dbReference type="PROSITE" id="PS50011">
    <property type="entry name" value="PROTEIN_KINASE_DOM"/>
    <property type="match status" value="1"/>
</dbReference>
<evidence type="ECO:0000256" key="5">
    <source>
        <dbReference type="ARBA" id="ARBA00022777"/>
    </source>
</evidence>
<organism evidence="13 14">
    <name type="scientific">Quercus suber</name>
    <name type="common">Cork oak</name>
    <dbReference type="NCBI Taxonomy" id="58331"/>
    <lineage>
        <taxon>Eukaryota</taxon>
        <taxon>Viridiplantae</taxon>
        <taxon>Streptophyta</taxon>
        <taxon>Embryophyta</taxon>
        <taxon>Tracheophyta</taxon>
        <taxon>Spermatophyta</taxon>
        <taxon>Magnoliopsida</taxon>
        <taxon>eudicotyledons</taxon>
        <taxon>Gunneridae</taxon>
        <taxon>Pentapetalae</taxon>
        <taxon>rosids</taxon>
        <taxon>fabids</taxon>
        <taxon>Fagales</taxon>
        <taxon>Fagaceae</taxon>
        <taxon>Quercus</taxon>
    </lineage>
</organism>
<feature type="compositionally biased region" description="Polar residues" evidence="11">
    <location>
        <begin position="264"/>
        <end position="275"/>
    </location>
</feature>
<dbReference type="InterPro" id="IPR023485">
    <property type="entry name" value="Ptyr_pPase"/>
</dbReference>
<dbReference type="InterPro" id="IPR036196">
    <property type="entry name" value="Ptyr_pPase_sf"/>
</dbReference>
<keyword evidence="14" id="KW-1185">Reference proteome</keyword>
<feature type="region of interest" description="Disordered" evidence="11">
    <location>
        <begin position="264"/>
        <end position="462"/>
    </location>
</feature>
<feature type="active site" description="Nucleophile" evidence="10">
    <location>
        <position position="918"/>
    </location>
</feature>
<comment type="caution">
    <text evidence="13">The sequence shown here is derived from an EMBL/GenBank/DDBJ whole genome shotgun (WGS) entry which is preliminary data.</text>
</comment>
<evidence type="ECO:0000313" key="14">
    <source>
        <dbReference type="Proteomes" id="UP000237347"/>
    </source>
</evidence>
<feature type="region of interest" description="Disordered" evidence="11">
    <location>
        <begin position="64"/>
        <end position="94"/>
    </location>
</feature>
<evidence type="ECO:0000256" key="9">
    <source>
        <dbReference type="ARBA" id="ARBA00048679"/>
    </source>
</evidence>
<evidence type="ECO:0000256" key="8">
    <source>
        <dbReference type="ARBA" id="ARBA00047899"/>
    </source>
</evidence>
<feature type="compositionally biased region" description="Low complexity" evidence="11">
    <location>
        <begin position="439"/>
        <end position="449"/>
    </location>
</feature>
<dbReference type="SMART" id="SM00226">
    <property type="entry name" value="LMWPc"/>
    <property type="match status" value="1"/>
</dbReference>
<dbReference type="CDD" id="cd16343">
    <property type="entry name" value="LMWPTP"/>
    <property type="match status" value="1"/>
</dbReference>
<dbReference type="PANTHER" id="PTHR45637">
    <property type="entry name" value="FLIPPASE KINASE 1-RELATED"/>
    <property type="match status" value="1"/>
</dbReference>
<gene>
    <name evidence="13" type="primary">KIPK2</name>
    <name evidence="13" type="ORF">CFP56_031147</name>
</gene>
<feature type="active site" evidence="10">
    <location>
        <position position="924"/>
    </location>
</feature>
<feature type="compositionally biased region" description="Polar residues" evidence="11">
    <location>
        <begin position="380"/>
        <end position="413"/>
    </location>
</feature>
<evidence type="ECO:0000256" key="1">
    <source>
        <dbReference type="ARBA" id="ARBA00011063"/>
    </source>
</evidence>
<feature type="compositionally biased region" description="Low complexity" evidence="11">
    <location>
        <begin position="286"/>
        <end position="305"/>
    </location>
</feature>
<comment type="similarity">
    <text evidence="1">Belongs to the low molecular weight phosphotyrosine protein phosphatase family.</text>
</comment>
<dbReference type="Pfam" id="PF00069">
    <property type="entry name" value="Pkinase"/>
    <property type="match status" value="2"/>
</dbReference>
<feature type="compositionally biased region" description="Polar residues" evidence="11">
    <location>
        <begin position="189"/>
        <end position="205"/>
    </location>
</feature>
<evidence type="ECO:0000259" key="12">
    <source>
        <dbReference type="PROSITE" id="PS50011"/>
    </source>
</evidence>
<keyword evidence="3" id="KW-0808">Transferase</keyword>
<dbReference type="SUPFAM" id="SSF56112">
    <property type="entry name" value="Protein kinase-like (PK-like)"/>
    <property type="match status" value="1"/>
</dbReference>
<dbReference type="Pfam" id="PF01451">
    <property type="entry name" value="LMWPc"/>
    <property type="match status" value="1"/>
</dbReference>
<accession>A0AAW0JN15</accession>
<feature type="domain" description="Protein kinase" evidence="12">
    <location>
        <begin position="486"/>
        <end position="745"/>
    </location>
</feature>
<dbReference type="GO" id="GO:0005524">
    <property type="term" value="F:ATP binding"/>
    <property type="evidence" value="ECO:0007669"/>
    <property type="project" value="UniProtKB-KW"/>
</dbReference>
<feature type="compositionally biased region" description="Basic and acidic residues" evidence="11">
    <location>
        <begin position="414"/>
        <end position="426"/>
    </location>
</feature>
<dbReference type="Gene3D" id="3.40.50.2300">
    <property type="match status" value="1"/>
</dbReference>
<dbReference type="Gene3D" id="1.10.510.10">
    <property type="entry name" value="Transferase(Phosphotransferase) domain 1"/>
    <property type="match status" value="1"/>
</dbReference>